<comment type="similarity">
    <text evidence="1 4">Belongs to the class-II DAHP synthase family.</text>
</comment>
<feature type="binding site" evidence="3">
    <location>
        <position position="424"/>
    </location>
    <ligand>
        <name>Mn(2+)</name>
        <dbReference type="ChEBI" id="CHEBI:29035"/>
    </ligand>
</feature>
<dbReference type="EMBL" id="MPDM01000003">
    <property type="protein sequence ID" value="OKL49936.1"/>
    <property type="molecule type" value="Genomic_DNA"/>
</dbReference>
<name>A0A1Q5PQX1_9ACTO</name>
<evidence type="ECO:0000256" key="3">
    <source>
        <dbReference type="PIRSR" id="PIRSR602480-1"/>
    </source>
</evidence>
<dbReference type="STRING" id="156892.BM477_03255"/>
<sequence length="445" mass="49269">MDAQTFAKLNEWRNYPAQQQPSYADKRLLREITEDLRTRPPLVFAGEVDQLTRKLAAAAAGQAFVLTGGDCAETFADSTADKIRAKVQTILQMSLVMSYGASMPIVKMGRIAGQYSKPRSAPQESKDGITLPSYRGDAVNGFAFTHQSRQPDPRRLLEMYQRSATSLNLIRAFTQGGYADLRQVHLWNQGFRNNPAFSKYETIASELDRALRFMTAVGADFDSIKTVDFYSAHESLLLEYESAMTRVDSRTGKLYDTSAHYLWIGERTRDPESAHVKQAMQIANPIGVKIGPNTSPQDLLRLIDLLNPEGVPGRLSFITRMGVGNIRKVLPGLVKAVEETGNPVVWISDPMHGNTITSVSGYKTRRFSDILGEVEGFFQAVREAGGIPGGIHIELTGDDVTEVMGGSQDVSDDALAERYETLVDPRLNHQQSLELAFLLTQYLAV</sequence>
<dbReference type="GO" id="GO:0009423">
    <property type="term" value="P:chorismate biosynthetic process"/>
    <property type="evidence" value="ECO:0007669"/>
    <property type="project" value="UniProtKB-UniPathway"/>
</dbReference>
<keyword evidence="3" id="KW-0104">Cadmium</keyword>
<evidence type="ECO:0000256" key="2">
    <source>
        <dbReference type="ARBA" id="ARBA00022679"/>
    </source>
</evidence>
<protein>
    <recommendedName>
        <fullName evidence="4">Phospho-2-dehydro-3-deoxyheptonate aldolase</fullName>
        <ecNumber evidence="4">2.5.1.54</ecNumber>
    </recommendedName>
</protein>
<feature type="binding site" evidence="3">
    <location>
        <position position="71"/>
    </location>
    <ligand>
        <name>Mn(2+)</name>
        <dbReference type="ChEBI" id="CHEBI:29035"/>
    </ligand>
</feature>
<dbReference type="SUPFAM" id="SSF51569">
    <property type="entry name" value="Aldolase"/>
    <property type="match status" value="1"/>
</dbReference>
<keyword evidence="3" id="KW-0170">Cobalt</keyword>
<keyword evidence="4" id="KW-0028">Amino-acid biosynthesis</keyword>
<evidence type="ECO:0000313" key="5">
    <source>
        <dbReference type="EMBL" id="OKL49936.1"/>
    </source>
</evidence>
<dbReference type="Gene3D" id="3.20.20.70">
    <property type="entry name" value="Aldolase class I"/>
    <property type="match status" value="1"/>
</dbReference>
<dbReference type="NCBIfam" id="TIGR01358">
    <property type="entry name" value="DAHP_synth_II"/>
    <property type="match status" value="1"/>
</dbReference>
<evidence type="ECO:0000313" key="6">
    <source>
        <dbReference type="Proteomes" id="UP000186465"/>
    </source>
</evidence>
<keyword evidence="4" id="KW-0057">Aromatic amino acid biosynthesis</keyword>
<comment type="cofactor">
    <cofactor evidence="3">
        <name>Mn(2+)</name>
        <dbReference type="ChEBI" id="CHEBI:29035"/>
    </cofactor>
    <cofactor evidence="3">
        <name>Co(2+)</name>
        <dbReference type="ChEBI" id="CHEBI:48828"/>
    </cofactor>
    <cofactor evidence="3">
        <name>Cd(2+)</name>
        <dbReference type="ChEBI" id="CHEBI:48775"/>
    </cofactor>
    <text evidence="3">Binds 1 divalent cation per subunit. The enzyme is active with manganese, cobalt or cadmium ions.</text>
</comment>
<comment type="caution">
    <text evidence="5">The sequence shown here is derived from an EMBL/GenBank/DDBJ whole genome shotgun (WGS) entry which is preliminary data.</text>
</comment>
<feature type="binding site" evidence="3">
    <location>
        <position position="289"/>
    </location>
    <ligand>
        <name>phosphoenolpyruvate</name>
        <dbReference type="ChEBI" id="CHEBI:58702"/>
    </ligand>
</feature>
<dbReference type="Pfam" id="PF01474">
    <property type="entry name" value="DAHP_synth_2"/>
    <property type="match status" value="1"/>
</dbReference>
<dbReference type="AlphaFoldDB" id="A0A1Q5PQX1"/>
<keyword evidence="6" id="KW-1185">Reference proteome</keyword>
<gene>
    <name evidence="5" type="ORF">BM477_03255</name>
</gene>
<dbReference type="GO" id="GO:0008652">
    <property type="term" value="P:amino acid biosynthetic process"/>
    <property type="evidence" value="ECO:0007669"/>
    <property type="project" value="UniProtKB-KW"/>
</dbReference>
<dbReference type="GO" id="GO:0009073">
    <property type="term" value="P:aromatic amino acid family biosynthetic process"/>
    <property type="evidence" value="ECO:0007669"/>
    <property type="project" value="UniProtKB-KW"/>
</dbReference>
<dbReference type="InterPro" id="IPR002480">
    <property type="entry name" value="DAHP_synth_2"/>
</dbReference>
<keyword evidence="2 4" id="KW-0808">Transferase</keyword>
<feature type="binding site" evidence="3">
    <location>
        <position position="352"/>
    </location>
    <ligand>
        <name>Mn(2+)</name>
        <dbReference type="ChEBI" id="CHEBI:29035"/>
    </ligand>
</feature>
<dbReference type="OrthoDB" id="9766852at2"/>
<dbReference type="GO" id="GO:0003849">
    <property type="term" value="F:3-deoxy-7-phosphoheptulonate synthase activity"/>
    <property type="evidence" value="ECO:0007669"/>
    <property type="project" value="UniProtKB-EC"/>
</dbReference>
<dbReference type="PANTHER" id="PTHR21337">
    <property type="entry name" value="PHOSPHO-2-DEHYDRO-3-DEOXYHEPTONATE ALDOLASE 1, 2"/>
    <property type="match status" value="1"/>
</dbReference>
<organism evidence="5 6">
    <name type="scientific">Boudabousia marimammalium</name>
    <dbReference type="NCBI Taxonomy" id="156892"/>
    <lineage>
        <taxon>Bacteria</taxon>
        <taxon>Bacillati</taxon>
        <taxon>Actinomycetota</taxon>
        <taxon>Actinomycetes</taxon>
        <taxon>Actinomycetales</taxon>
        <taxon>Actinomycetaceae</taxon>
        <taxon>Boudabousia</taxon>
    </lineage>
</organism>
<dbReference type="UniPathway" id="UPA00053">
    <property type="reaction ID" value="UER00084"/>
</dbReference>
<evidence type="ECO:0000256" key="1">
    <source>
        <dbReference type="ARBA" id="ARBA00008911"/>
    </source>
</evidence>
<evidence type="ECO:0000256" key="4">
    <source>
        <dbReference type="RuleBase" id="RU363071"/>
    </source>
</evidence>
<dbReference type="PANTHER" id="PTHR21337:SF0">
    <property type="entry name" value="PHOSPHO-2-DEHYDRO-3-DEOXYHEPTONATE ALDOLASE"/>
    <property type="match status" value="1"/>
</dbReference>
<feature type="binding site" evidence="3">
    <location>
        <position position="394"/>
    </location>
    <ligand>
        <name>Mn(2+)</name>
        <dbReference type="ChEBI" id="CHEBI:29035"/>
    </ligand>
</feature>
<dbReference type="EC" id="2.5.1.54" evidence="4"/>
<comment type="catalytic activity">
    <reaction evidence="4">
        <text>D-erythrose 4-phosphate + phosphoenolpyruvate + H2O = 7-phospho-2-dehydro-3-deoxy-D-arabino-heptonate + phosphate</text>
        <dbReference type="Rhea" id="RHEA:14717"/>
        <dbReference type="ChEBI" id="CHEBI:15377"/>
        <dbReference type="ChEBI" id="CHEBI:16897"/>
        <dbReference type="ChEBI" id="CHEBI:43474"/>
        <dbReference type="ChEBI" id="CHEBI:58394"/>
        <dbReference type="ChEBI" id="CHEBI:58702"/>
        <dbReference type="EC" id="2.5.1.54"/>
    </reaction>
</comment>
<keyword evidence="3" id="KW-0464">Manganese</keyword>
<feature type="binding site" evidence="3">
    <location>
        <position position="320"/>
    </location>
    <ligand>
        <name>phosphoenolpyruvate</name>
        <dbReference type="ChEBI" id="CHEBI:58702"/>
    </ligand>
</feature>
<accession>A0A1Q5PQX1</accession>
<proteinExistence type="inferred from homology"/>
<comment type="pathway">
    <text evidence="4">Metabolic intermediate biosynthesis; chorismate biosynthesis; chorismate from D-erythrose 4-phosphate and phosphoenolpyruvate: step 1/7.</text>
</comment>
<dbReference type="InterPro" id="IPR013785">
    <property type="entry name" value="Aldolase_TIM"/>
</dbReference>
<dbReference type="Proteomes" id="UP000186465">
    <property type="component" value="Unassembled WGS sequence"/>
</dbReference>
<dbReference type="RefSeq" id="WP_075361260.1">
    <property type="nucleotide sequence ID" value="NZ_MPDM01000003.1"/>
</dbReference>
<feature type="binding site" evidence="3">
    <location>
        <position position="110"/>
    </location>
    <ligand>
        <name>phosphoenolpyruvate</name>
        <dbReference type="ChEBI" id="CHEBI:58702"/>
    </ligand>
</feature>
<feature type="binding site" evidence="3">
    <location>
        <begin position="266"/>
        <end position="267"/>
    </location>
    <ligand>
        <name>phosphoenolpyruvate</name>
        <dbReference type="ChEBI" id="CHEBI:58702"/>
    </ligand>
</feature>
<reference evidence="6" key="1">
    <citation type="submission" date="2016-11" db="EMBL/GenBank/DDBJ databases">
        <title>Actinomyces gypaetusis sp. nov. isolated from Gypaetus barbatus in Qinghai Tibet Plateau China.</title>
        <authorList>
            <person name="Meng X."/>
        </authorList>
    </citation>
    <scope>NUCLEOTIDE SEQUENCE [LARGE SCALE GENOMIC DNA]</scope>
    <source>
        <strain evidence="6">DSM 15383</strain>
    </source>
</reference>